<dbReference type="Proteomes" id="UP000000491">
    <property type="component" value="Chromosome"/>
</dbReference>
<protein>
    <submittedName>
        <fullName evidence="1">Uncharacterized protein</fullName>
    </submittedName>
</protein>
<sequence>MVNQTSNASAYSANCKAVAKVFVETSRNGAEFDQPISMDELVKRTGLSKEDVKKGIADLGDDKILYQGDDQPIAPHAELFAIFDSFWEAWDPADDALTLAKAMIKDSAFPTDPAQISDRMAWEARRLNPAMTYLLDHHFANAHDSDKGAPLIYNLLVKTAETKQFVSNMVTN</sequence>
<proteinExistence type="predicted"/>
<dbReference type="PATRIC" id="fig|579138.3.peg.1797"/>
<dbReference type="KEGG" id="zmp:Zymop_1688"/>
<dbReference type="eggNOG" id="COG4916">
    <property type="taxonomic scope" value="Bacteria"/>
</dbReference>
<dbReference type="AlphaFoldDB" id="F8ERW3"/>
<organism evidence="1 2">
    <name type="scientific">Zymomonas mobilis subsp. pomaceae (strain ATCC 29192 / DSM 22645 / JCM 10191 / CCUG 17912 / NBRC 13757 / NCIMB 11200 / NRRL B-4491 / Barker I)</name>
    <dbReference type="NCBI Taxonomy" id="579138"/>
    <lineage>
        <taxon>Bacteria</taxon>
        <taxon>Pseudomonadati</taxon>
        <taxon>Pseudomonadota</taxon>
        <taxon>Alphaproteobacteria</taxon>
        <taxon>Sphingomonadales</taxon>
        <taxon>Zymomonadaceae</taxon>
        <taxon>Zymomonas</taxon>
    </lineage>
</organism>
<dbReference type="STRING" id="579138.Zymop_1688"/>
<reference evidence="1 2" key="1">
    <citation type="journal article" date="2011" name="J. Bacteriol.">
        <title>Genome sequence of the ethanol-producing Zymomonas mobilis subsp. pomaceae lectotype strain ATCC 29192.</title>
        <authorList>
            <person name="Kouvelis V.N."/>
            <person name="Davenport K.W."/>
            <person name="Brettin T.S."/>
            <person name="Bruce D."/>
            <person name="Detter C."/>
            <person name="Han C.S."/>
            <person name="Nolan M."/>
            <person name="Tapia R."/>
            <person name="Damoulaki A."/>
            <person name="Kyrpides N.C."/>
            <person name="Typas M.A."/>
            <person name="Pappas K.M."/>
        </authorList>
    </citation>
    <scope>NUCLEOTIDE SEQUENCE [LARGE SCALE GENOMIC DNA]</scope>
    <source>
        <strain evidence="2">ATCC 29192 / DSM 22645 / JCM 10191 / CCUG 17912 / NBRC 13757 / NCIMB 11200 / NRRL B-4491 / Barker I</strain>
    </source>
</reference>
<accession>F8ERW3</accession>
<dbReference type="RefSeq" id="WP_013934964.1">
    <property type="nucleotide sequence ID" value="NC_015709.1"/>
</dbReference>
<evidence type="ECO:0000313" key="1">
    <source>
        <dbReference type="EMBL" id="AEI38576.1"/>
    </source>
</evidence>
<dbReference type="EMBL" id="CP002865">
    <property type="protein sequence ID" value="AEI38576.1"/>
    <property type="molecule type" value="Genomic_DNA"/>
</dbReference>
<dbReference type="HOGENOM" id="CLU_1570067_0_0_5"/>
<name>F8ERW3_ZYMMT</name>
<evidence type="ECO:0000313" key="2">
    <source>
        <dbReference type="Proteomes" id="UP000000491"/>
    </source>
</evidence>
<gene>
    <name evidence="1" type="ordered locus">Zymop_1688</name>
</gene>